<proteinExistence type="predicted"/>
<comment type="caution">
    <text evidence="2">The sequence shown here is derived from an EMBL/GenBank/DDBJ whole genome shotgun (WGS) entry which is preliminary data.</text>
</comment>
<dbReference type="AlphaFoldDB" id="A0AA87ZA83"/>
<evidence type="ECO:0000256" key="1">
    <source>
        <dbReference type="SAM" id="MobiDB-lite"/>
    </source>
</evidence>
<protein>
    <submittedName>
        <fullName evidence="2">Uncharacterized protein</fullName>
    </submittedName>
</protein>
<feature type="region of interest" description="Disordered" evidence="1">
    <location>
        <begin position="16"/>
        <end position="57"/>
    </location>
</feature>
<gene>
    <name evidence="2" type="ORF">TIFTF001_003189</name>
</gene>
<evidence type="ECO:0000313" key="2">
    <source>
        <dbReference type="EMBL" id="GMN31282.1"/>
    </source>
</evidence>
<evidence type="ECO:0000313" key="3">
    <source>
        <dbReference type="Proteomes" id="UP001187192"/>
    </source>
</evidence>
<sequence length="237" mass="26652">MEKLSILDRLDRELLGKGDWGSSVKDPNDRDRPVPELGDLGKSSVPETGEPSMEVSGHSAAVTTVGVIVKGSKGQLGGDQTLGERGGLSEEPKWLDLTARWLEMPIFEGWNPEGWIYHAERYFYLNKLSAPDKWRRRLSVSTVKLWHGFSGRTIVVPFGESTVREYRRVFESLASPSLKLPEHVMESTFINGLLPDIRAEVRMLKPEGLARIMEFAQRVEDRNLSLRPSRCGYRASG</sequence>
<name>A0AA87ZA83_FICCA</name>
<dbReference type="EMBL" id="BTGU01000003">
    <property type="protein sequence ID" value="GMN31282.1"/>
    <property type="molecule type" value="Genomic_DNA"/>
</dbReference>
<accession>A0AA87ZA83</accession>
<dbReference type="Proteomes" id="UP001187192">
    <property type="component" value="Unassembled WGS sequence"/>
</dbReference>
<keyword evidence="3" id="KW-1185">Reference proteome</keyword>
<organism evidence="2 3">
    <name type="scientific">Ficus carica</name>
    <name type="common">Common fig</name>
    <dbReference type="NCBI Taxonomy" id="3494"/>
    <lineage>
        <taxon>Eukaryota</taxon>
        <taxon>Viridiplantae</taxon>
        <taxon>Streptophyta</taxon>
        <taxon>Embryophyta</taxon>
        <taxon>Tracheophyta</taxon>
        <taxon>Spermatophyta</taxon>
        <taxon>Magnoliopsida</taxon>
        <taxon>eudicotyledons</taxon>
        <taxon>Gunneridae</taxon>
        <taxon>Pentapetalae</taxon>
        <taxon>rosids</taxon>
        <taxon>fabids</taxon>
        <taxon>Rosales</taxon>
        <taxon>Moraceae</taxon>
        <taxon>Ficeae</taxon>
        <taxon>Ficus</taxon>
    </lineage>
</organism>
<reference evidence="2" key="1">
    <citation type="submission" date="2023-07" db="EMBL/GenBank/DDBJ databases">
        <title>draft genome sequence of fig (Ficus carica).</title>
        <authorList>
            <person name="Takahashi T."/>
            <person name="Nishimura K."/>
        </authorList>
    </citation>
    <scope>NUCLEOTIDE SEQUENCE</scope>
</reference>